<sequence>MMIIVLLVVVLVLSFLYLHLCDLVHGFFLPAARGADATPSLKAGAEPPSEKNCPPTPNPTAVSSVSQDHQALRTAEWIAMELGNSERTEVPSSQVAIPVPEKLNLPAAEKAGIPEAQNVQAATSVPEKLNLPVAEKPSGSTPEAQTPRKSMQTAKDALSETSEMRISRCPSVDEDLGKKDKFVLTTPVLEGAVGSPEGVSAKPPPPTTQPEEKLPNPSAGMKTAERSDPDRSAAKEPAAVGATQSNEKPDLQTAQVEVADPEKLAGDNLGKPPGGA</sequence>
<accession>A0A5S6QXH2</accession>
<proteinExistence type="predicted"/>
<reference evidence="2" key="1">
    <citation type="submission" date="2014-03" db="EMBL/GenBank/DDBJ databases">
        <title>The whipworm genome and dual-species transcriptomics of an intimate host-pathogen interaction.</title>
        <authorList>
            <person name="Foth B.J."/>
            <person name="Tsai I.J."/>
            <person name="Reid A.J."/>
            <person name="Bancroft A.J."/>
            <person name="Nichol S."/>
            <person name="Tracey A."/>
            <person name="Holroyd N."/>
            <person name="Cotton J.A."/>
            <person name="Stanley E.J."/>
            <person name="Zarowiecki M."/>
            <person name="Liu J.Z."/>
            <person name="Huckvale T."/>
            <person name="Cooper P.J."/>
            <person name="Grencis R.K."/>
            <person name="Berriman M."/>
        </authorList>
    </citation>
    <scope>NUCLEOTIDE SEQUENCE [LARGE SCALE GENOMIC DNA]</scope>
    <source>
        <strain evidence="2">Edinburgh</strain>
    </source>
</reference>
<dbReference type="Proteomes" id="UP000046395">
    <property type="component" value="Unassembled WGS sequence"/>
</dbReference>
<dbReference type="WBParaSite" id="TMUE_3000011809.2">
    <property type="protein sequence ID" value="TMUE_3000011809.2"/>
    <property type="gene ID" value="WBGene00287569"/>
</dbReference>
<evidence type="ECO:0000313" key="3">
    <source>
        <dbReference type="WBParaSite" id="TMUE_3000011809.1"/>
    </source>
</evidence>
<evidence type="ECO:0000313" key="4">
    <source>
        <dbReference type="WBParaSite" id="TMUE_3000011809.2"/>
    </source>
</evidence>
<name>A0A5S6QXH2_TRIMR</name>
<keyword evidence="2" id="KW-1185">Reference proteome</keyword>
<dbReference type="WBParaSite" id="TMUE_3000011809.1">
    <property type="protein sequence ID" value="TMUE_3000011809.1"/>
    <property type="gene ID" value="WBGene00287569"/>
</dbReference>
<dbReference type="AlphaFoldDB" id="A0A5S6QXH2"/>
<feature type="region of interest" description="Disordered" evidence="1">
    <location>
        <begin position="119"/>
        <end position="276"/>
    </location>
</feature>
<feature type="region of interest" description="Disordered" evidence="1">
    <location>
        <begin position="40"/>
        <end position="67"/>
    </location>
</feature>
<organism evidence="2 3">
    <name type="scientific">Trichuris muris</name>
    <name type="common">Mouse whipworm</name>
    <dbReference type="NCBI Taxonomy" id="70415"/>
    <lineage>
        <taxon>Eukaryota</taxon>
        <taxon>Metazoa</taxon>
        <taxon>Ecdysozoa</taxon>
        <taxon>Nematoda</taxon>
        <taxon>Enoplea</taxon>
        <taxon>Dorylaimia</taxon>
        <taxon>Trichinellida</taxon>
        <taxon>Trichuridae</taxon>
        <taxon>Trichuris</taxon>
    </lineage>
</organism>
<feature type="compositionally biased region" description="Polar residues" evidence="1">
    <location>
        <begin position="138"/>
        <end position="153"/>
    </location>
</feature>
<evidence type="ECO:0000313" key="2">
    <source>
        <dbReference type="Proteomes" id="UP000046395"/>
    </source>
</evidence>
<feature type="compositionally biased region" description="Basic and acidic residues" evidence="1">
    <location>
        <begin position="223"/>
        <end position="234"/>
    </location>
</feature>
<evidence type="ECO:0000256" key="1">
    <source>
        <dbReference type="SAM" id="MobiDB-lite"/>
    </source>
</evidence>
<protein>
    <submittedName>
        <fullName evidence="3 4">Uncharacterized protein</fullName>
    </submittedName>
</protein>
<reference evidence="3" key="2">
    <citation type="submission" date="2019-12" db="UniProtKB">
        <authorList>
            <consortium name="WormBaseParasite"/>
        </authorList>
    </citation>
    <scope>IDENTIFICATION</scope>
</reference>